<dbReference type="KEGG" id="lpan:LPMP_301220"/>
<dbReference type="RefSeq" id="XP_010701154.1">
    <property type="nucleotide sequence ID" value="XM_010702852.1"/>
</dbReference>
<evidence type="ECO:0000256" key="5">
    <source>
        <dbReference type="ARBA" id="ARBA00023136"/>
    </source>
</evidence>
<dbReference type="GO" id="GO:0005783">
    <property type="term" value="C:endoplasmic reticulum"/>
    <property type="evidence" value="ECO:0007669"/>
    <property type="project" value="TreeGrafter"/>
</dbReference>
<dbReference type="OrthoDB" id="4096362at2759"/>
<evidence type="ECO:0000256" key="4">
    <source>
        <dbReference type="ARBA" id="ARBA00022989"/>
    </source>
</evidence>
<dbReference type="GO" id="GO:0005794">
    <property type="term" value="C:Golgi apparatus"/>
    <property type="evidence" value="ECO:0007669"/>
    <property type="project" value="TreeGrafter"/>
</dbReference>
<dbReference type="VEuPathDB" id="TriTrypDB:LPMP_301220"/>
<dbReference type="GO" id="GO:0006612">
    <property type="term" value="P:protein targeting to membrane"/>
    <property type="evidence" value="ECO:0007669"/>
    <property type="project" value="TreeGrafter"/>
</dbReference>
<evidence type="ECO:0000259" key="10">
    <source>
        <dbReference type="Pfam" id="PF01529"/>
    </source>
</evidence>
<dbReference type="eggNOG" id="KOG1311">
    <property type="taxonomic scope" value="Eukaryota"/>
</dbReference>
<dbReference type="PANTHER" id="PTHR22883">
    <property type="entry name" value="ZINC FINGER DHHC DOMAIN CONTAINING PROTEIN"/>
    <property type="match status" value="1"/>
</dbReference>
<evidence type="ECO:0000256" key="3">
    <source>
        <dbReference type="ARBA" id="ARBA00022692"/>
    </source>
</evidence>
<reference evidence="11 12" key="1">
    <citation type="journal article" date="2015" name="Sci. Rep.">
        <title>The genome of Leishmania panamensis: insights into genomics of the L. (Viannia) subgenus.</title>
        <authorList>
            <person name="Llanes A."/>
            <person name="Restrepo C.M."/>
            <person name="Vecchio G.D."/>
            <person name="Anguizola F.J."/>
            <person name="Lleonart R."/>
        </authorList>
    </citation>
    <scope>NUCLEOTIDE SEQUENCE [LARGE SCALE GENOMIC DNA]</scope>
    <source>
        <strain evidence="11 12">MHOM/PA/94/PSC-1</strain>
    </source>
</reference>
<dbReference type="GO" id="GO:0019706">
    <property type="term" value="F:protein-cysteine S-palmitoyltransferase activity"/>
    <property type="evidence" value="ECO:0007669"/>
    <property type="project" value="UniProtKB-EC"/>
</dbReference>
<comment type="similarity">
    <text evidence="7">Belongs to the DHHC palmitoyltransferase family. PFA5 subfamily.</text>
</comment>
<feature type="transmembrane region" description="Helical" evidence="8">
    <location>
        <begin position="368"/>
        <end position="390"/>
    </location>
</feature>
<comment type="subcellular location">
    <subcellularLocation>
        <location evidence="1">Membrane</location>
        <topology evidence="1">Multi-pass membrane protein</topology>
    </subcellularLocation>
</comment>
<evidence type="ECO:0000256" key="6">
    <source>
        <dbReference type="ARBA" id="ARBA00023315"/>
    </source>
</evidence>
<evidence type="ECO:0000256" key="2">
    <source>
        <dbReference type="ARBA" id="ARBA00022679"/>
    </source>
</evidence>
<dbReference type="GeneID" id="22577176"/>
<evidence type="ECO:0000313" key="11">
    <source>
        <dbReference type="EMBL" id="AIO00354.1"/>
    </source>
</evidence>
<feature type="transmembrane region" description="Helical" evidence="8">
    <location>
        <begin position="341"/>
        <end position="362"/>
    </location>
</feature>
<dbReference type="Proteomes" id="UP000063063">
    <property type="component" value="Chromosome 30"/>
</dbReference>
<keyword evidence="5 8" id="KW-0472">Membrane</keyword>
<keyword evidence="12" id="KW-1185">Reference proteome</keyword>
<proteinExistence type="inferred from homology"/>
<evidence type="ECO:0000313" key="12">
    <source>
        <dbReference type="Proteomes" id="UP000063063"/>
    </source>
</evidence>
<dbReference type="PANTHER" id="PTHR22883:SF23">
    <property type="entry name" value="PALMITOYLTRANSFERASE ZDHHC6"/>
    <property type="match status" value="1"/>
</dbReference>
<evidence type="ECO:0000256" key="7">
    <source>
        <dbReference type="ARBA" id="ARBA00038298"/>
    </source>
</evidence>
<name>A0A088RWF4_LEIPA</name>
<dbReference type="Pfam" id="PF01529">
    <property type="entry name" value="DHHC"/>
    <property type="match status" value="1"/>
</dbReference>
<feature type="region of interest" description="Disordered" evidence="9">
    <location>
        <begin position="1"/>
        <end position="95"/>
    </location>
</feature>
<dbReference type="EMBL" id="CP009399">
    <property type="protein sequence ID" value="AIO00354.1"/>
    <property type="molecule type" value="Genomic_DNA"/>
</dbReference>
<accession>A0A088RWF4</accession>
<dbReference type="InterPro" id="IPR039859">
    <property type="entry name" value="PFA4/ZDH16/20/ERF2-like"/>
</dbReference>
<evidence type="ECO:0000256" key="1">
    <source>
        <dbReference type="ARBA" id="ARBA00004141"/>
    </source>
</evidence>
<dbReference type="VEuPathDB" id="TriTrypDB:LPAL13_300017300"/>
<organism evidence="11 12">
    <name type="scientific">Leishmania panamensis</name>
    <dbReference type="NCBI Taxonomy" id="5679"/>
    <lineage>
        <taxon>Eukaryota</taxon>
        <taxon>Discoba</taxon>
        <taxon>Euglenozoa</taxon>
        <taxon>Kinetoplastea</taxon>
        <taxon>Metakinetoplastina</taxon>
        <taxon>Trypanosomatida</taxon>
        <taxon>Trypanosomatidae</taxon>
        <taxon>Leishmaniinae</taxon>
        <taxon>Leishmania</taxon>
        <taxon>Leishmania guyanensis species complex</taxon>
    </lineage>
</organism>
<dbReference type="AlphaFoldDB" id="A0A088RWF4"/>
<sequence>MSQSSANVEFPYPPAEGENPTRLSTVDSAPEDAGETPEPPAPSATPQGSAPFPHHSLPTLAGVKQPAGAISETDCQGTGASHRGLTYGSDPPDELPAFGCAGEDDTSDSLVQGMRTIAYPRSCPPTLSTSTVSANWGLHLSPEASGVEGESKVAVARRDLNTKDKIAVDTPRMNSVAPTVPFSSATASDMSMSLTKKYHGDAVCRYPVEGAADGVPNPLGREGNGNAKNGATAGSVIAVDDEQTPSRSTTEYVKENGDRLFSLSSIPAPTTAEEYYARVAEIDHVRCGLGQELEGDAKDIYGPTWPFSRRMVASKVFGAKESPAPNCDHKTNIQAVTGPRVWTLLFIYGALIIYPIFTTVAYAGEHAWQGIVVLWGLSGVTIVFVTLCAFTNPGIVPRRRLKNVTDRGDILIVRVPAPNAQAVLDKLRELPETMTQPPATKSGNGGCGADANASVYTVEALRSAVAEGDIPASVFNHRRSTLYSMERYFETDTGRIVPYNPHLSESDLAVPTLEFPILFCRICQVAKGPRTHHCKVCQNCVDEMDHHCPWTNSCIGRSNYPYFFGSLFFLHLMVLYAILYNFAQNVRFIYLHPTWDILRLLRYAYGMPLIVYISFFVLGLFFFPLLISHVYMMCQGVTTAEMLKKKWKTSKYFDGINPWSQEHWYQNIYTRLFKRWLAAQDDPLRWLNSRYYYGVTVAAAVEDQKVDWLIALPPEERKKVEEREAAARHAGAKARLEQETEIVRASMEKRGFHAT</sequence>
<comment type="catalytic activity">
    <reaction evidence="8">
        <text>L-cysteinyl-[protein] + hexadecanoyl-CoA = S-hexadecanoyl-L-cysteinyl-[protein] + CoA</text>
        <dbReference type="Rhea" id="RHEA:36683"/>
        <dbReference type="Rhea" id="RHEA-COMP:10131"/>
        <dbReference type="Rhea" id="RHEA-COMP:11032"/>
        <dbReference type="ChEBI" id="CHEBI:29950"/>
        <dbReference type="ChEBI" id="CHEBI:57287"/>
        <dbReference type="ChEBI" id="CHEBI:57379"/>
        <dbReference type="ChEBI" id="CHEBI:74151"/>
        <dbReference type="EC" id="2.3.1.225"/>
    </reaction>
</comment>
<dbReference type="PROSITE" id="PS50216">
    <property type="entry name" value="DHHC"/>
    <property type="match status" value="1"/>
</dbReference>
<evidence type="ECO:0000256" key="8">
    <source>
        <dbReference type="RuleBase" id="RU079119"/>
    </source>
</evidence>
<protein>
    <recommendedName>
        <fullName evidence="8">Palmitoyltransferase</fullName>
        <ecNumber evidence="8">2.3.1.225</ecNumber>
    </recommendedName>
</protein>
<comment type="domain">
    <text evidence="8">The DHHC domain is required for palmitoyltransferase activity.</text>
</comment>
<keyword evidence="2 8" id="KW-0808">Transferase</keyword>
<keyword evidence="4 8" id="KW-1133">Transmembrane helix</keyword>
<dbReference type="EC" id="2.3.1.225" evidence="8"/>
<feature type="transmembrane region" description="Helical" evidence="8">
    <location>
        <begin position="603"/>
        <end position="627"/>
    </location>
</feature>
<keyword evidence="3 8" id="KW-0812">Transmembrane</keyword>
<feature type="domain" description="Palmitoyltransferase DHHC" evidence="10">
    <location>
        <begin position="519"/>
        <end position="646"/>
    </location>
</feature>
<evidence type="ECO:0000256" key="9">
    <source>
        <dbReference type="SAM" id="MobiDB-lite"/>
    </source>
</evidence>
<dbReference type="GO" id="GO:0016020">
    <property type="term" value="C:membrane"/>
    <property type="evidence" value="ECO:0007669"/>
    <property type="project" value="UniProtKB-SubCell"/>
</dbReference>
<feature type="transmembrane region" description="Helical" evidence="8">
    <location>
        <begin position="562"/>
        <end position="583"/>
    </location>
</feature>
<gene>
    <name evidence="11" type="ORF">LPMP_301220</name>
</gene>
<dbReference type="InterPro" id="IPR001594">
    <property type="entry name" value="Palmitoyltrfase_DHHC"/>
</dbReference>
<keyword evidence="6 8" id="KW-0012">Acyltransferase</keyword>